<comment type="caution">
    <text evidence="2">The sequence shown here is derived from an EMBL/GenBank/DDBJ whole genome shotgun (WGS) entry which is preliminary data.</text>
</comment>
<accession>A0A840E108</accession>
<feature type="chain" id="PRO_5032346932" description="T9SS type A sorting domain-containing protein" evidence="1">
    <location>
        <begin position="23"/>
        <end position="487"/>
    </location>
</feature>
<keyword evidence="3" id="KW-1185">Reference proteome</keyword>
<dbReference type="AlphaFoldDB" id="A0A840E108"/>
<gene>
    <name evidence="2" type="ORF">GGR28_001427</name>
</gene>
<evidence type="ECO:0000313" key="3">
    <source>
        <dbReference type="Proteomes" id="UP000576209"/>
    </source>
</evidence>
<feature type="signal peptide" evidence="1">
    <location>
        <begin position="1"/>
        <end position="22"/>
    </location>
</feature>
<dbReference type="Proteomes" id="UP000576209">
    <property type="component" value="Unassembled WGS sequence"/>
</dbReference>
<dbReference type="InterPro" id="IPR026444">
    <property type="entry name" value="Secre_tail"/>
</dbReference>
<evidence type="ECO:0000313" key="2">
    <source>
        <dbReference type="EMBL" id="MBB4078810.1"/>
    </source>
</evidence>
<reference evidence="2 3" key="1">
    <citation type="submission" date="2020-08" db="EMBL/GenBank/DDBJ databases">
        <title>Genomic Encyclopedia of Type Strains, Phase IV (KMG-IV): sequencing the most valuable type-strain genomes for metagenomic binning, comparative biology and taxonomic classification.</title>
        <authorList>
            <person name="Goeker M."/>
        </authorList>
    </citation>
    <scope>NUCLEOTIDE SEQUENCE [LARGE SCALE GENOMIC DNA]</scope>
    <source>
        <strain evidence="2 3">DSM 105137</strain>
    </source>
</reference>
<dbReference type="NCBIfam" id="TIGR04183">
    <property type="entry name" value="Por_Secre_tail"/>
    <property type="match status" value="1"/>
</dbReference>
<sequence>MKNIPWRYIFGLLILWSCSARAQDTTGIITVPHTDSIYNSMLDPDGDGYITESGTEFTSGTTERAEFEVIPTSVSGWFEVPDYGEVDSDITPNCGNPDLIQDADGGDFAFYNIIDPTPATPANGDEYILFRFRLAQPPNGNFGYNFLVDTDGAFGAGSDPNATCGNAGFEREVQFANAGGKSGVSVYNVDGTTTFTSTLCSSCIKVDDVQQARAASSGNCGKPDPQFITVPLPLSYLGISSDINPATLYIMVATASSGNAISVLGGGNVTDLGALNAKTDDCGCAAQSGCGEFDCQSNCLNSNFVSLPISFTYFTAESAASGIGLRWKTESEVANGDLQLEHSTDGISFTPLGFIYGKGATPTAGYNFVHRRPTVGTNYYRLKQVDYDGFHRFSTIRAVQFGESTSTEFVVFPTIVTDGQLRLKLLRGDTDASLAVTVTDHLGRQLIRQQFRGQDLVHLPVGTLPPGPYLIQLNDGRTVSTERFVKR</sequence>
<name>A0A840E108_9BACT</name>
<evidence type="ECO:0000256" key="1">
    <source>
        <dbReference type="SAM" id="SignalP"/>
    </source>
</evidence>
<keyword evidence="1" id="KW-0732">Signal</keyword>
<dbReference type="RefSeq" id="WP_183495053.1">
    <property type="nucleotide sequence ID" value="NZ_JACIFF010000003.1"/>
</dbReference>
<organism evidence="2 3">
    <name type="scientific">Neolewinella aquimaris</name>
    <dbReference type="NCBI Taxonomy" id="1835722"/>
    <lineage>
        <taxon>Bacteria</taxon>
        <taxon>Pseudomonadati</taxon>
        <taxon>Bacteroidota</taxon>
        <taxon>Saprospiria</taxon>
        <taxon>Saprospirales</taxon>
        <taxon>Lewinellaceae</taxon>
        <taxon>Neolewinella</taxon>
    </lineage>
</organism>
<protein>
    <recommendedName>
        <fullName evidence="4">T9SS type A sorting domain-containing protein</fullName>
    </recommendedName>
</protein>
<proteinExistence type="predicted"/>
<dbReference type="EMBL" id="JACIFF010000003">
    <property type="protein sequence ID" value="MBB4078810.1"/>
    <property type="molecule type" value="Genomic_DNA"/>
</dbReference>
<evidence type="ECO:0008006" key="4">
    <source>
        <dbReference type="Google" id="ProtNLM"/>
    </source>
</evidence>